<name>A0A9E7ESI5_9LILI</name>
<accession>A0A9E7ESI5</accession>
<sequence>MARSLKLSPSRVVSILPLPRAVRERERGQLVQLTVQQAQTLKLVHATRHHPIAAFPNPVGRQLALELPSLPVSPGMMKPGGVIVSSSPGREKLPAPPGLLSRKAGGSRSRGRSASAARSSPMFVSRSGSLGRSSSAAAATAAEEGEPSSPKVTCIGQVRIRSKRSAKPKKPQCKKARSKSSLMPCRCFHGALLCSLFAVRKKPTGGKSGGGGRRSLWRGWARIRTGGSGAYEQRNPEPVRPPPPTEFVRDGKATPDREEDEDEEETAAHEQEETRVFVPPKNALLLMRCRSAPHNRSSSLATARFAGPPLPAPEPPAAEEPEGATEASDRGEEQQQQEEGDAEDDVEARGSESQRPLVLPRSKSEPARRTSAKLALPEASYCFWTSINGSGGRRRRPSPSPEERASVADA</sequence>
<feature type="region of interest" description="Disordered" evidence="1">
    <location>
        <begin position="227"/>
        <end position="281"/>
    </location>
</feature>
<evidence type="ECO:0000313" key="2">
    <source>
        <dbReference type="EMBL" id="URD81967.1"/>
    </source>
</evidence>
<feature type="compositionally biased region" description="Basic and acidic residues" evidence="1">
    <location>
        <begin position="401"/>
        <end position="410"/>
    </location>
</feature>
<feature type="compositionally biased region" description="Basic and acidic residues" evidence="1">
    <location>
        <begin position="266"/>
        <end position="275"/>
    </location>
</feature>
<reference evidence="2" key="1">
    <citation type="submission" date="2022-05" db="EMBL/GenBank/DDBJ databases">
        <title>The Musa troglodytarum L. genome provides insights into the mechanism of non-climacteric behaviour and enrichment of carotenoids.</title>
        <authorList>
            <person name="Wang J."/>
        </authorList>
    </citation>
    <scope>NUCLEOTIDE SEQUENCE</scope>
    <source>
        <tissue evidence="2">Leaf</tissue>
    </source>
</reference>
<dbReference type="EMBL" id="CP097503">
    <property type="protein sequence ID" value="URD81967.1"/>
    <property type="molecule type" value="Genomic_DNA"/>
</dbReference>
<dbReference type="PANTHER" id="PTHR33448">
    <property type="entry name" value="CHLOROPLAST PROTEIN HCF243-RELATED"/>
    <property type="match status" value="1"/>
</dbReference>
<dbReference type="Proteomes" id="UP001055439">
    <property type="component" value="Chromosome 10"/>
</dbReference>
<proteinExistence type="predicted"/>
<dbReference type="AlphaFoldDB" id="A0A9E7ESI5"/>
<feature type="compositionally biased region" description="Basic and acidic residues" evidence="1">
    <location>
        <begin position="247"/>
        <end position="256"/>
    </location>
</feature>
<organism evidence="2 3">
    <name type="scientific">Musa troglodytarum</name>
    <name type="common">fe'i banana</name>
    <dbReference type="NCBI Taxonomy" id="320322"/>
    <lineage>
        <taxon>Eukaryota</taxon>
        <taxon>Viridiplantae</taxon>
        <taxon>Streptophyta</taxon>
        <taxon>Embryophyta</taxon>
        <taxon>Tracheophyta</taxon>
        <taxon>Spermatophyta</taxon>
        <taxon>Magnoliopsida</taxon>
        <taxon>Liliopsida</taxon>
        <taxon>Zingiberales</taxon>
        <taxon>Musaceae</taxon>
        <taxon>Musa</taxon>
    </lineage>
</organism>
<feature type="compositionally biased region" description="Low complexity" evidence="1">
    <location>
        <begin position="101"/>
        <end position="150"/>
    </location>
</feature>
<dbReference type="PANTHER" id="PTHR33448:SF10">
    <property type="entry name" value="PROTAMINE P1 FAMILY PROTEIN"/>
    <property type="match status" value="1"/>
</dbReference>
<feature type="region of interest" description="Disordered" evidence="1">
    <location>
        <begin position="81"/>
        <end position="153"/>
    </location>
</feature>
<evidence type="ECO:0000313" key="3">
    <source>
        <dbReference type="Proteomes" id="UP001055439"/>
    </source>
</evidence>
<feature type="region of interest" description="Disordered" evidence="1">
    <location>
        <begin position="297"/>
        <end position="410"/>
    </location>
</feature>
<feature type="compositionally biased region" description="Acidic residues" evidence="1">
    <location>
        <begin position="335"/>
        <end position="346"/>
    </location>
</feature>
<dbReference type="OrthoDB" id="785861at2759"/>
<protein>
    <submittedName>
        <fullName evidence="2">Uncharacterized protein</fullName>
    </submittedName>
</protein>
<evidence type="ECO:0000256" key="1">
    <source>
        <dbReference type="SAM" id="MobiDB-lite"/>
    </source>
</evidence>
<gene>
    <name evidence="2" type="ORF">MUK42_05229</name>
</gene>
<keyword evidence="3" id="KW-1185">Reference proteome</keyword>